<dbReference type="STRING" id="210143.A0A1R3G0H6"/>
<evidence type="ECO:0000256" key="5">
    <source>
        <dbReference type="ARBA" id="ARBA00023136"/>
    </source>
</evidence>
<keyword evidence="5 7" id="KW-0472">Membrane</keyword>
<dbReference type="OrthoDB" id="1728340at2759"/>
<feature type="region of interest" description="Disordered" evidence="6">
    <location>
        <begin position="627"/>
        <end position="662"/>
    </location>
</feature>
<dbReference type="InterPro" id="IPR001932">
    <property type="entry name" value="PPM-type_phosphatase-like_dom"/>
</dbReference>
<comment type="similarity">
    <text evidence="2">Belongs to the drug/metabolite transporter (DMT) superfamily. Plant drug/metabolite exporter (P-DME) (TC 2.A.7.4) family.</text>
</comment>
<proteinExistence type="inferred from homology"/>
<feature type="transmembrane region" description="Helical" evidence="7">
    <location>
        <begin position="339"/>
        <end position="356"/>
    </location>
</feature>
<gene>
    <name evidence="9" type="ORF">CCACVL1_29706</name>
</gene>
<evidence type="ECO:0000313" key="9">
    <source>
        <dbReference type="EMBL" id="OMO51581.1"/>
    </source>
</evidence>
<name>A0A1R3G0H6_COCAP</name>
<dbReference type="SUPFAM" id="SSF103481">
    <property type="entry name" value="Multidrug resistance efflux transporter EmrE"/>
    <property type="match status" value="2"/>
</dbReference>
<comment type="subcellular location">
    <subcellularLocation>
        <location evidence="1">Membrane</location>
        <topology evidence="1">Multi-pass membrane protein</topology>
    </subcellularLocation>
</comment>
<feature type="transmembrane region" description="Helical" evidence="7">
    <location>
        <begin position="574"/>
        <end position="594"/>
    </location>
</feature>
<comment type="caution">
    <text evidence="9">The sequence shown here is derived from an EMBL/GenBank/DDBJ whole genome shotgun (WGS) entry which is preliminary data.</text>
</comment>
<dbReference type="PANTHER" id="PTHR31218">
    <property type="entry name" value="WAT1-RELATED PROTEIN"/>
    <property type="match status" value="1"/>
</dbReference>
<evidence type="ECO:0000256" key="6">
    <source>
        <dbReference type="SAM" id="MobiDB-lite"/>
    </source>
</evidence>
<organism evidence="9 10">
    <name type="scientific">Corchorus capsularis</name>
    <name type="common">Jute</name>
    <dbReference type="NCBI Taxonomy" id="210143"/>
    <lineage>
        <taxon>Eukaryota</taxon>
        <taxon>Viridiplantae</taxon>
        <taxon>Streptophyta</taxon>
        <taxon>Embryophyta</taxon>
        <taxon>Tracheophyta</taxon>
        <taxon>Spermatophyta</taxon>
        <taxon>Magnoliopsida</taxon>
        <taxon>eudicotyledons</taxon>
        <taxon>Gunneridae</taxon>
        <taxon>Pentapetalae</taxon>
        <taxon>rosids</taxon>
        <taxon>malvids</taxon>
        <taxon>Malvales</taxon>
        <taxon>Malvaceae</taxon>
        <taxon>Grewioideae</taxon>
        <taxon>Apeibeae</taxon>
        <taxon>Corchorus</taxon>
    </lineage>
</organism>
<dbReference type="CDD" id="cd00143">
    <property type="entry name" value="PP2Cc"/>
    <property type="match status" value="1"/>
</dbReference>
<evidence type="ECO:0000256" key="4">
    <source>
        <dbReference type="ARBA" id="ARBA00022989"/>
    </source>
</evidence>
<feature type="region of interest" description="Disordered" evidence="6">
    <location>
        <begin position="1"/>
        <end position="54"/>
    </location>
</feature>
<feature type="domain" description="PPM-type phosphatase" evidence="8">
    <location>
        <begin position="59"/>
        <end position="322"/>
    </location>
</feature>
<dbReference type="GO" id="GO:0016020">
    <property type="term" value="C:membrane"/>
    <property type="evidence" value="ECO:0007669"/>
    <property type="project" value="UniProtKB-SubCell"/>
</dbReference>
<protein>
    <submittedName>
        <fullName evidence="9">Drug/metabolite transporter</fullName>
    </submittedName>
</protein>
<dbReference type="Pfam" id="PF00481">
    <property type="entry name" value="PP2C"/>
    <property type="match status" value="1"/>
</dbReference>
<feature type="compositionally biased region" description="Basic and acidic residues" evidence="6">
    <location>
        <begin position="627"/>
        <end position="638"/>
    </location>
</feature>
<dbReference type="InterPro" id="IPR037185">
    <property type="entry name" value="EmrE-like"/>
</dbReference>
<reference evidence="9 10" key="1">
    <citation type="submission" date="2013-09" db="EMBL/GenBank/DDBJ databases">
        <title>Corchorus capsularis genome sequencing.</title>
        <authorList>
            <person name="Alam M."/>
            <person name="Haque M.S."/>
            <person name="Islam M.S."/>
            <person name="Emdad E.M."/>
            <person name="Islam M.M."/>
            <person name="Ahmed B."/>
            <person name="Halim A."/>
            <person name="Hossen Q.M.M."/>
            <person name="Hossain M.Z."/>
            <person name="Ahmed R."/>
            <person name="Khan M.M."/>
            <person name="Islam R."/>
            <person name="Rashid M.M."/>
            <person name="Khan S.A."/>
            <person name="Rahman M.S."/>
            <person name="Alam M."/>
        </authorList>
    </citation>
    <scope>NUCLEOTIDE SEQUENCE [LARGE SCALE GENOMIC DNA]</scope>
    <source>
        <strain evidence="10">cv. CVL-1</strain>
        <tissue evidence="9">Whole seedling</tissue>
    </source>
</reference>
<sequence length="662" mass="72654">MSETNANSIIEPNLKRQSEIDNESSDSAAAKKPKTETQTSVQEETEKKEQVEEKTLEIEADVAEDKGSRHSMEDAWVIMLDATLDSPGKLRCAHFAIYDGHGGRLAAEYAQKHLHANVVSAGLPRELLDVKAAKKAILDGFRKTDEALLQESTSGGWQDGATAVCLWVFVANIGDAKAVVARSPDGSDEASPLKAIVLTREHKAIYPQERARIQKAGGTVSSNGRLQGRLEVSRAFGDRQFKKVGVVATPDIHSFDLTDREHFIILGCDGLWGVFGPSDAVEFVQKLLKEGLPVTAVCRRLVREAVRERRCKDNCTAIIIVFRHKVALNIGVSKVVYPVYRNIIALLLLSPFAYFLEKKERPPLTFSLLVQFFLLALIGVTANQGFYLLGLYYASPTFASAMQNSVPAITFVMASALRLEHINIARRHGLAKVLGTIASIGGATVITLYKGPLLLHLSNSTQGYSLEEEISANKMQNWTWGCIYLLGHCLSWASWLVFQAPVLKKYPAKLTLTSFTCFFGLIQFLVIAAFVETDLNHWKIQSTEELFTILYAGIVASGIVFSLQTWCIQKGGPVIVAVFQPLQTLLVAIMSFIFLGDQLYSGGVIGAVLIMLGLYLVLWGKTEEKKVESSAKEEDTLKEPLLNDPESRDVEEGAAAAASDTS</sequence>
<dbReference type="PROSITE" id="PS51746">
    <property type="entry name" value="PPM_2"/>
    <property type="match status" value="1"/>
</dbReference>
<keyword evidence="10" id="KW-1185">Reference proteome</keyword>
<feature type="transmembrane region" description="Helical" evidence="7">
    <location>
        <begin position="478"/>
        <end position="498"/>
    </location>
</feature>
<feature type="transmembrane region" description="Helical" evidence="7">
    <location>
        <begin position="546"/>
        <end position="567"/>
    </location>
</feature>
<keyword evidence="4 7" id="KW-1133">Transmembrane helix</keyword>
<feature type="transmembrane region" description="Helical" evidence="7">
    <location>
        <begin position="510"/>
        <end position="531"/>
    </location>
</feature>
<keyword evidence="3 7" id="KW-0812">Transmembrane</keyword>
<dbReference type="Gramene" id="OMO51581">
    <property type="protein sequence ID" value="OMO51581"/>
    <property type="gene ID" value="CCACVL1_29706"/>
</dbReference>
<dbReference type="InterPro" id="IPR000620">
    <property type="entry name" value="EamA_dom"/>
</dbReference>
<feature type="transmembrane region" description="Helical" evidence="7">
    <location>
        <begin position="368"/>
        <end position="392"/>
    </location>
</feature>
<evidence type="ECO:0000259" key="8">
    <source>
        <dbReference type="PROSITE" id="PS51746"/>
    </source>
</evidence>
<accession>A0A1R3G0H6</accession>
<feature type="compositionally biased region" description="Basic and acidic residues" evidence="6">
    <location>
        <begin position="44"/>
        <end position="54"/>
    </location>
</feature>
<dbReference type="InterPro" id="IPR030184">
    <property type="entry name" value="WAT1-related"/>
</dbReference>
<evidence type="ECO:0000256" key="3">
    <source>
        <dbReference type="ARBA" id="ARBA00022692"/>
    </source>
</evidence>
<dbReference type="InterPro" id="IPR036457">
    <property type="entry name" value="PPM-type-like_dom_sf"/>
</dbReference>
<evidence type="ECO:0000256" key="2">
    <source>
        <dbReference type="ARBA" id="ARBA00007635"/>
    </source>
</evidence>
<dbReference type="SUPFAM" id="SSF81606">
    <property type="entry name" value="PP2C-like"/>
    <property type="match status" value="1"/>
</dbReference>
<dbReference type="GO" id="GO:0022857">
    <property type="term" value="F:transmembrane transporter activity"/>
    <property type="evidence" value="ECO:0007669"/>
    <property type="project" value="InterPro"/>
</dbReference>
<evidence type="ECO:0000313" key="10">
    <source>
        <dbReference type="Proteomes" id="UP000188268"/>
    </source>
</evidence>
<dbReference type="Pfam" id="PF00892">
    <property type="entry name" value="EamA"/>
    <property type="match status" value="2"/>
</dbReference>
<feature type="transmembrane region" description="Helical" evidence="7">
    <location>
        <begin position="429"/>
        <end position="449"/>
    </location>
</feature>
<evidence type="ECO:0000256" key="1">
    <source>
        <dbReference type="ARBA" id="ARBA00004141"/>
    </source>
</evidence>
<evidence type="ECO:0000256" key="7">
    <source>
        <dbReference type="SAM" id="Phobius"/>
    </source>
</evidence>
<feature type="transmembrane region" description="Helical" evidence="7">
    <location>
        <begin position="600"/>
        <end position="619"/>
    </location>
</feature>
<dbReference type="Proteomes" id="UP000188268">
    <property type="component" value="Unassembled WGS sequence"/>
</dbReference>
<dbReference type="AlphaFoldDB" id="A0A1R3G0H6"/>
<dbReference type="Gene3D" id="3.60.40.10">
    <property type="entry name" value="PPM-type phosphatase domain"/>
    <property type="match status" value="1"/>
</dbReference>
<feature type="compositionally biased region" description="Polar residues" evidence="6">
    <location>
        <begin position="1"/>
        <end position="10"/>
    </location>
</feature>
<dbReference type="EMBL" id="AWWV01015763">
    <property type="protein sequence ID" value="OMO51581.1"/>
    <property type="molecule type" value="Genomic_DNA"/>
</dbReference>
<dbReference type="SMART" id="SM00332">
    <property type="entry name" value="PP2Cc"/>
    <property type="match status" value="1"/>
</dbReference>